<dbReference type="Gene3D" id="3.30.450.20">
    <property type="entry name" value="PAS domain"/>
    <property type="match status" value="1"/>
</dbReference>
<protein>
    <recommendedName>
        <fullName evidence="2">PAS domain-containing protein</fullName>
    </recommendedName>
</protein>
<dbReference type="InterPro" id="IPR035965">
    <property type="entry name" value="PAS-like_dom_sf"/>
</dbReference>
<feature type="region of interest" description="Disordered" evidence="1">
    <location>
        <begin position="380"/>
        <end position="525"/>
    </location>
</feature>
<dbReference type="InterPro" id="IPR000014">
    <property type="entry name" value="PAS"/>
</dbReference>
<feature type="domain" description="PAS" evidence="2">
    <location>
        <begin position="120"/>
        <end position="256"/>
    </location>
</feature>
<feature type="region of interest" description="Disordered" evidence="1">
    <location>
        <begin position="1630"/>
        <end position="1654"/>
    </location>
</feature>
<reference evidence="3 4" key="1">
    <citation type="submission" date="2016-02" db="EMBL/GenBank/DDBJ databases">
        <title>Genome analysis of coral dinoflagellate symbionts highlights evolutionary adaptations to a symbiotic lifestyle.</title>
        <authorList>
            <person name="Aranda M."/>
            <person name="Li Y."/>
            <person name="Liew Y.J."/>
            <person name="Baumgarten S."/>
            <person name="Simakov O."/>
            <person name="Wilson M."/>
            <person name="Piel J."/>
            <person name="Ashoor H."/>
            <person name="Bougouffa S."/>
            <person name="Bajic V.B."/>
            <person name="Ryu T."/>
            <person name="Ravasi T."/>
            <person name="Bayer T."/>
            <person name="Micklem G."/>
            <person name="Kim H."/>
            <person name="Bhak J."/>
            <person name="Lajeunesse T.C."/>
            <person name="Voolstra C.R."/>
        </authorList>
    </citation>
    <scope>NUCLEOTIDE SEQUENCE [LARGE SCALE GENOMIC DNA]</scope>
    <source>
        <strain evidence="3 4">CCMP2467</strain>
    </source>
</reference>
<evidence type="ECO:0000259" key="2">
    <source>
        <dbReference type="Pfam" id="PF13426"/>
    </source>
</evidence>
<dbReference type="OrthoDB" id="412672at2759"/>
<dbReference type="Gene3D" id="3.60.10.10">
    <property type="entry name" value="Endonuclease/exonuclease/phosphatase"/>
    <property type="match status" value="1"/>
</dbReference>
<dbReference type="GO" id="GO:0003676">
    <property type="term" value="F:nucleic acid binding"/>
    <property type="evidence" value="ECO:0007669"/>
    <property type="project" value="InterPro"/>
</dbReference>
<evidence type="ECO:0000313" key="3">
    <source>
        <dbReference type="EMBL" id="OLQ15631.1"/>
    </source>
</evidence>
<evidence type="ECO:0000313" key="4">
    <source>
        <dbReference type="Proteomes" id="UP000186817"/>
    </source>
</evidence>
<gene>
    <name evidence="3" type="ORF">AK812_SmicGene119</name>
</gene>
<proteinExistence type="predicted"/>
<sequence>MGAPDLLRKEEEETKAAPVVDRGECVEARTVVLCGIHFEAGGAVGCPGLLAMLPIVSIVAPLGPSLRHAAQERRPYLFSPASLPFLERALLVGIARQSLRVPSAVVPRGSCDESSMEDTDSFLICDAKTRSFTIQYVSKGFQDLFGYDASECIGARCNEVFGNVKLFKDKPGMAALNKVAAELGLSDEQATAGIKRMIKAAEEAAQAASAGGSSKTVLLITSRKNGELFPCEMSLCLNEHPTTGWQYHAGLSRDVSDRISVAKLLKAASSENACCFDELCQEFHQKTSSSGAGSLQEKLAAGSPKLHEIAQTVWKDELAKVFKPRDGTRAPADLRSIWSRSTASSVTSSIQSRPKRSRSESDEEEPWVGIPHLGAFFSQCQGGVSSEAPPAVEGPAQTEESRRFLDLLEGPVSDDEDSDGDERMAFSAKEQAPPKAETPRSPAEFSEAISERDGSVGDKSASDLSMEALTLPKPPSSPGAPISPAGPPSGRTGGSEEKSATDFSMEESSSTSTEEKSPISNASVLGDDEVDPVQLVSRDMLLDLAIPLVMAAPTAQGFPVVLRSKGFQALPEPSVAIPLGSCATEALRPTSLSRVSHEVLPGMPPVTCNYVAQPFGQVLSTQEALLIRAHLVRSEGNSFSMGQKVVLRMRHADWFFLEEPHKLIRILQASGCQVQGEYVLDCTTQATVVAAYRPMQVGESVYMAELFSGGFAGWAQAAWVLHSSDLPISTRWTMDVDDEGTAMLQAVSMVLHHRLHSSNSLFVPVGSSWLVCRKDQVADVLATDLCFVKGPLPERTSAEFVRLALQFPDGDVQLQVPNGSQPAQVLNWLGANIPVASLPHEQQQHLGTMTIRLPHRPCIESNGNFALNQSAAHLCTVATAVGTYIIDTASPRLWPQLLNVFDDLSGDSEDLICYGLSGQRLWYAEDFKHCIIADTLERDGPAISITFLAQAFPQTQLTREDLSITICCPAQAATDFWLGFPFPLTEALGWHTEVINFPCQDHRDMSLHLRPDPARIYLQPSSMQGQLRIWYVVSSLNKVQANVVPEPLCTVEIQVVAQSIWQGKLPGSFQVALLEEWWRAASEVTALPPDVRVFSGPHPLWPDSSLAAVRDERQHCVVRKSGALLLTLHPACAGGGVKDENLNWSKTRLAALCLAKGIDLNATTCFVDAVAAAANNQKLWKALQSGSDEDKWQQVVHFAKAAQVAMPEGTNHVAKAELRARSAVQRRKQDLRVQITAAEVCLTPGFFKNEDGSDAAILEGLRPGVSGVLLADPKHAVELLRTMRGIQPDELALVVLGHNCPNPKECNQQLSFPAKGRNCGSQLLLAGCLHNLGGKQVSVAQQHNVTVDLPDVVYCTFTVHADECDAANWKAFSEYPVKTVVAAFGDAGLDKVLSEPWGRRHLLKGKGATPNLADQVSFHARVDQKTCDTLLACSGHNLVYMIPRRQDHSLQPGYSVIWIGQSRAEALKAALQVPGQLGIVRAKNRYGLRVHEAKHDSTFQQLRPGQTMPSKVAVSHLFRLGPVPPSADASAVQAWATASNWKVKVLKALGPQHWLIGSEIEPPLAYPSFNGQTVLITQVQQRSMQQRIVQAGQLQQKPPPGLTKARPESEIDPWLFQDPWSKAASFDSRSSVSSLSTNPAPRQLTGPTEARFQQQDSRLQALEAGMQELKKLQEQQHAQLVQTQAEDRDENKAAVTGLKDQLSALTTDLAAQLRISTESLQTAQAQQQHQMQSGIDELKALFLTVRDTREGSAYKDVVFAPPPFPGYQLAASRSVHTAEGVDLKLAVINPTALLGKESDIIGMQRNVYLISETSAVAQAQSIAASRFRQAQYKVQWSPPVPSHRCEGNATSLRGHAEGAAIVSNFPMRASFAGPPAAWKGSCRLVEGMLRIGWFSFRVISVYGFPANRAEAGLRNDELLRLALQTATSDHIPTLIGGDLNVEIQKLPVWEEYCRHGYQELFALWQSRMGLDLPPTCKGSTRHDTLLLPPSFQALLRTAQVDDTSHTFDAHAPLLVDFMVPTCPLVQHRWRMPRTWVSFPYDKQTFGRAYDACQHHVHLALANCVDKDSVDTALATWAQTVEAAVDASLQTANRQDPEAHPTSSLPKSCRGRLTFRPRLKFPLPATVRSAREGDYNPPAEVITNKGKAKVRQARRLQTYLAGLRKAHRAGTWEPPVCKQLEQEWAAICRARGYEPSFEIWLLNIAHFECFWWSWPPLDWLSDVCAYVRYDADVLVKSENRRVAQLSAYQSQLDIRTGYLRGHFASLRDPTRPPISAVPVTEEQTATKVRDIGHREALYDLRWAQAYKAAAPATVDGSPVEVRGLHLQEDESQLLRLVFPDGAPPTTCCLCQKSEASTGPELHRAFVEFWSPIWLRDRGAARTCPQTWEVFLQRLPPVPAVAQELLSVDLFTDKAWLQQVRLLKRRKATGYDGISNEELRSLPAAALLDLRDILLKTGECGWPTHAGSATVSCLAKVDCPQGMQHARPITILANTYRLWASTAARGILKHWGTWFPAEIFGCLPGRSSRDLSVQLELRVEQALLEGRDLAGFSIDLVKAFNNIPRLPMKRLLLHLSVPPLVIDIWFGFLAIVSRCPTFHNDLGCGVLSTTGLPEGDPLSVVGMLAICYAAHYWHGHAPGQLMSFVDNFSWIVEKSSDFAQALAGAQTFCDSLSMPIDWSKSYCWAVKSSTRKRLQQQTPRLLPEGCQLKLVQSAKDLGVVFRLGPQACLQASMKRLNQGLQRLKRLAMMCRPLLVKAHLLLSSVWPATFYGMEGQCLATNRLDALRTAATRAMIGHQHSASPWLTLACLTPRVLDPEPYGISLALCSLARLLKVEPELGQWWLGRAVLPFGKKDKVKGPASALSKALDRNGLVLQTDGTIKGPGHWQCNLHTSPPSGIRGAIEGAWRYELPTKLRHRNGLHQMMPPAADVTAKALSRFPPGEQMHLARTVAGGYMSAAARSTWDPLQEAACEFCGAKEMQARFHTVARGVLPGVQTICRAEFGALMQVCQLASRHASLPVAVWTDSQTALGHACDYLSGRPAVNSSNVKDLCSELPFELPPQNLELHKVKAHVQAESVPEAQWYQTLGNVAADAAARAALDDDLPLAAECCEAVRKWRHEQQERLYLFFTYLVALMKEVVPLRARARKTGSGQQPDLDDEQKRRLWCSLRPSNPQSQEPRAFPTAELQGASWPTWFLQAVWTWCFHLQWGSQDGLNLRMRGITFQELLANFVVFSGRCPPVQTEGQWYDPLDREVAVNYGKPNRITVSGLWNFWETKQVAKVPKSCANRRGEDLCVLDKRRGGGVVALQGFDDVVLPSGEFVFLRPFYCRSGKPVDHLAYLKQVELDNCPYLLAVHLPLPAADTISHKEKPQRFNELFDMASSRLDDVISELASEFFYYAPMRRQRNLPHGDKQQEEMLKAANSIA</sequence>
<dbReference type="SUPFAM" id="SSF55785">
    <property type="entry name" value="PYP-like sensor domain (PAS domain)"/>
    <property type="match status" value="1"/>
</dbReference>
<organism evidence="3 4">
    <name type="scientific">Symbiodinium microadriaticum</name>
    <name type="common">Dinoflagellate</name>
    <name type="synonym">Zooxanthella microadriatica</name>
    <dbReference type="NCBI Taxonomy" id="2951"/>
    <lineage>
        <taxon>Eukaryota</taxon>
        <taxon>Sar</taxon>
        <taxon>Alveolata</taxon>
        <taxon>Dinophyceae</taxon>
        <taxon>Suessiales</taxon>
        <taxon>Symbiodiniaceae</taxon>
        <taxon>Symbiodinium</taxon>
    </lineage>
</organism>
<feature type="region of interest" description="Disordered" evidence="1">
    <location>
        <begin position="345"/>
        <end position="365"/>
    </location>
</feature>
<accession>A0A1Q9F7I3</accession>
<evidence type="ECO:0000256" key="1">
    <source>
        <dbReference type="SAM" id="MobiDB-lite"/>
    </source>
</evidence>
<comment type="caution">
    <text evidence="3">The sequence shown here is derived from an EMBL/GenBank/DDBJ whole genome shotgun (WGS) entry which is preliminary data.</text>
</comment>
<dbReference type="Proteomes" id="UP000186817">
    <property type="component" value="Unassembled WGS sequence"/>
</dbReference>
<dbReference type="InterPro" id="IPR036397">
    <property type="entry name" value="RNaseH_sf"/>
</dbReference>
<dbReference type="InterPro" id="IPR036691">
    <property type="entry name" value="Endo/exonu/phosph_ase_sf"/>
</dbReference>
<name>A0A1Q9F7I3_SYMMI</name>
<keyword evidence="4" id="KW-1185">Reference proteome</keyword>
<dbReference type="Gene3D" id="3.30.420.10">
    <property type="entry name" value="Ribonuclease H-like superfamily/Ribonuclease H"/>
    <property type="match status" value="1"/>
</dbReference>
<dbReference type="SUPFAM" id="SSF56219">
    <property type="entry name" value="DNase I-like"/>
    <property type="match status" value="1"/>
</dbReference>
<dbReference type="SUPFAM" id="SSF53098">
    <property type="entry name" value="Ribonuclease H-like"/>
    <property type="match status" value="1"/>
</dbReference>
<dbReference type="EMBL" id="LSRX01000001">
    <property type="protein sequence ID" value="OLQ15631.1"/>
    <property type="molecule type" value="Genomic_DNA"/>
</dbReference>
<dbReference type="InterPro" id="IPR012337">
    <property type="entry name" value="RNaseH-like_sf"/>
</dbReference>
<dbReference type="Pfam" id="PF13426">
    <property type="entry name" value="PAS_9"/>
    <property type="match status" value="1"/>
</dbReference>